<reference evidence="2" key="1">
    <citation type="submission" date="2023-01" db="EMBL/GenBank/DDBJ databases">
        <title>Genome assembly of the deep-sea coral Lophelia pertusa.</title>
        <authorList>
            <person name="Herrera S."/>
            <person name="Cordes E."/>
        </authorList>
    </citation>
    <scope>NUCLEOTIDE SEQUENCE</scope>
    <source>
        <strain evidence="2">USNM1676648</strain>
        <tissue evidence="2">Polyp</tissue>
    </source>
</reference>
<feature type="compositionally biased region" description="Polar residues" evidence="1">
    <location>
        <begin position="86"/>
        <end position="96"/>
    </location>
</feature>
<proteinExistence type="predicted"/>
<name>A0A9W9YMS8_9CNID</name>
<gene>
    <name evidence="2" type="ORF">OS493_031838</name>
</gene>
<evidence type="ECO:0000256" key="1">
    <source>
        <dbReference type="SAM" id="MobiDB-lite"/>
    </source>
</evidence>
<dbReference type="Proteomes" id="UP001163046">
    <property type="component" value="Unassembled WGS sequence"/>
</dbReference>
<sequence length="325" mass="36256">MTSYGVIAWQIQGGEPLKAEELEVCKLASLIIKGAAVPRPDVAVQLQFHRILWEGKILSVHAKKKDAESALMNSATPRSTPIDAETSGSTPASTTKGRNRRKKSFGNDFVHNENDDENQEHPHPIQTPPPTSQLTSQVNITSPQSTPLPAWSRTSVTPSQRLPPTPQTPTSTNVIPIQTPLRPLQPPAFTPIHQQGRPQFGGKRPRRRQLDAQDDDTECSSCKRLKQEVQTLRRQLASYEVQNGSASQLDDFVSFTAIKVMNDDKRPQYLLEPSLKKNTMIYQAPPRPGKVLAALANQFQDIDAQILEFQFEIEGDSRYRCSQAY</sequence>
<evidence type="ECO:0000313" key="3">
    <source>
        <dbReference type="Proteomes" id="UP001163046"/>
    </source>
</evidence>
<feature type="region of interest" description="Disordered" evidence="1">
    <location>
        <begin position="69"/>
        <end position="215"/>
    </location>
</feature>
<dbReference type="EMBL" id="MU827339">
    <property type="protein sequence ID" value="KAJ7353864.1"/>
    <property type="molecule type" value="Genomic_DNA"/>
</dbReference>
<accession>A0A9W9YMS8</accession>
<protein>
    <submittedName>
        <fullName evidence="2">Uncharacterized protein</fullName>
    </submittedName>
</protein>
<dbReference type="AlphaFoldDB" id="A0A9W9YMS8"/>
<evidence type="ECO:0000313" key="2">
    <source>
        <dbReference type="EMBL" id="KAJ7353864.1"/>
    </source>
</evidence>
<keyword evidence="3" id="KW-1185">Reference proteome</keyword>
<feature type="compositionally biased region" description="Polar residues" evidence="1">
    <location>
        <begin position="132"/>
        <end position="160"/>
    </location>
</feature>
<comment type="caution">
    <text evidence="2">The sequence shown here is derived from an EMBL/GenBank/DDBJ whole genome shotgun (WGS) entry which is preliminary data.</text>
</comment>
<organism evidence="2 3">
    <name type="scientific">Desmophyllum pertusum</name>
    <dbReference type="NCBI Taxonomy" id="174260"/>
    <lineage>
        <taxon>Eukaryota</taxon>
        <taxon>Metazoa</taxon>
        <taxon>Cnidaria</taxon>
        <taxon>Anthozoa</taxon>
        <taxon>Hexacorallia</taxon>
        <taxon>Scleractinia</taxon>
        <taxon>Caryophylliina</taxon>
        <taxon>Caryophylliidae</taxon>
        <taxon>Desmophyllum</taxon>
    </lineage>
</organism>